<dbReference type="PRINTS" id="PR00354">
    <property type="entry name" value="7FE8SFRDOXIN"/>
</dbReference>
<protein>
    <recommendedName>
        <fullName evidence="11">Ferredoxin</fullName>
    </recommendedName>
</protein>
<dbReference type="InterPro" id="IPR017896">
    <property type="entry name" value="4Fe4S_Fe-S-bd"/>
</dbReference>
<evidence type="ECO:0000313" key="14">
    <source>
        <dbReference type="Proteomes" id="UP000001600"/>
    </source>
</evidence>
<dbReference type="PANTHER" id="PTHR42859:SF2">
    <property type="entry name" value="FERREDOXIN"/>
    <property type="match status" value="1"/>
</dbReference>
<evidence type="ECO:0000259" key="12">
    <source>
        <dbReference type="PROSITE" id="PS51379"/>
    </source>
</evidence>
<dbReference type="InterPro" id="IPR054829">
    <property type="entry name" value="FdxA"/>
</dbReference>
<reference evidence="13 14" key="1">
    <citation type="journal article" date="2009" name="J. Bacteriol.">
        <title>Genome sequences of three Agrobacterium biovars help elucidate the evolution of multichromosome genomes in bacteria.</title>
        <authorList>
            <person name="Slater S.C."/>
            <person name="Goldman B.S."/>
            <person name="Goodner B."/>
            <person name="Setubal J.C."/>
            <person name="Farrand S.K."/>
            <person name="Nester E.W."/>
            <person name="Burr T.J."/>
            <person name="Banta L."/>
            <person name="Dickerman A.W."/>
            <person name="Paulsen I."/>
            <person name="Otten L."/>
            <person name="Suen G."/>
            <person name="Welch R."/>
            <person name="Almeida N.F."/>
            <person name="Arnold F."/>
            <person name="Burton O.T."/>
            <person name="Du Z."/>
            <person name="Ewing A."/>
            <person name="Godsy E."/>
            <person name="Heisel S."/>
            <person name="Houmiel K.L."/>
            <person name="Jhaveri J."/>
            <person name="Lu J."/>
            <person name="Miller N.M."/>
            <person name="Norton S."/>
            <person name="Chen Q."/>
            <person name="Phoolcharoen W."/>
            <person name="Ohlin V."/>
            <person name="Ondrusek D."/>
            <person name="Pride N."/>
            <person name="Stricklin S.L."/>
            <person name="Sun J."/>
            <person name="Wheeler C."/>
            <person name="Wilson L."/>
            <person name="Zhu H."/>
            <person name="Wood D.W."/>
        </authorList>
    </citation>
    <scope>NUCLEOTIDE SEQUENCE [LARGE SCALE GENOMIC DNA]</scope>
    <source>
        <strain evidence="14">K84 / ATCC BAA-868</strain>
        <plasmid evidence="13 14">pAtK84c</plasmid>
    </source>
</reference>
<dbReference type="Gene3D" id="3.30.70.20">
    <property type="match status" value="1"/>
</dbReference>
<feature type="domain" description="4Fe-4S ferredoxin-type" evidence="12">
    <location>
        <begin position="1"/>
        <end position="30"/>
    </location>
</feature>
<dbReference type="PANTHER" id="PTHR42859">
    <property type="entry name" value="OXIDOREDUCTASE"/>
    <property type="match status" value="1"/>
</dbReference>
<dbReference type="Pfam" id="PF11953">
    <property type="entry name" value="DUF3470"/>
    <property type="match status" value="1"/>
</dbReference>
<dbReference type="GO" id="GO:0051539">
    <property type="term" value="F:4 iron, 4 sulfur cluster binding"/>
    <property type="evidence" value="ECO:0007669"/>
    <property type="project" value="UniProtKB-KW"/>
</dbReference>
<comment type="function">
    <text evidence="11">Ferredoxins are iron-sulfur proteins that transfer electrons in a wide variety of metabolic reactions.</text>
</comment>
<evidence type="ECO:0000256" key="4">
    <source>
        <dbReference type="ARBA" id="ARBA00022485"/>
    </source>
</evidence>
<keyword evidence="8 11" id="KW-0408">Iron</keyword>
<dbReference type="PROSITE" id="PS00198">
    <property type="entry name" value="4FE4S_FER_1"/>
    <property type="match status" value="1"/>
</dbReference>
<dbReference type="HOGENOM" id="CLU_139698_0_0_5"/>
<dbReference type="Pfam" id="PF12800">
    <property type="entry name" value="Fer4_4"/>
    <property type="match status" value="1"/>
</dbReference>
<evidence type="ECO:0000256" key="9">
    <source>
        <dbReference type="ARBA" id="ARBA00023014"/>
    </source>
</evidence>
<keyword evidence="3 11" id="KW-0813">Transport</keyword>
<evidence type="ECO:0000256" key="6">
    <source>
        <dbReference type="ARBA" id="ARBA00022737"/>
    </source>
</evidence>
<keyword evidence="9 11" id="KW-0411">Iron-sulfur</keyword>
<dbReference type="AlphaFoldDB" id="B9JQA4"/>
<sequence length="107" mass="11652">MTFVVTENCIKCKFQDCVEACPVNCFHEGPNFLVINPSECIDCGVCEPVCPAEAIYPLEELPVEQAAFAALNSELAAEWPVITIKGPPPADASIWDGKRGKLSLLER</sequence>
<keyword evidence="10 11" id="KW-0003">3Fe-4S</keyword>
<evidence type="ECO:0000256" key="8">
    <source>
        <dbReference type="ARBA" id="ARBA00023004"/>
    </source>
</evidence>
<dbReference type="InterPro" id="IPR017900">
    <property type="entry name" value="4Fe4S_Fe_S_CS"/>
</dbReference>
<comment type="cofactor">
    <cofactor evidence="1 11">
        <name>[3Fe-4S] cluster</name>
        <dbReference type="ChEBI" id="CHEBI:21137"/>
    </cofactor>
</comment>
<dbReference type="Proteomes" id="UP000001600">
    <property type="component" value="Plasmid pAtK84c"/>
</dbReference>
<proteinExistence type="predicted"/>
<name>B9JQA4_RHIR8</name>
<evidence type="ECO:0000256" key="10">
    <source>
        <dbReference type="ARBA" id="ARBA00023291"/>
    </source>
</evidence>
<dbReference type="Pfam" id="PF00037">
    <property type="entry name" value="Fer4"/>
    <property type="match status" value="1"/>
</dbReference>
<evidence type="ECO:0000256" key="3">
    <source>
        <dbReference type="ARBA" id="ARBA00022448"/>
    </source>
</evidence>
<dbReference type="InterPro" id="IPR050294">
    <property type="entry name" value="RnfB_subfamily"/>
</dbReference>
<dbReference type="InterPro" id="IPR022569">
    <property type="entry name" value="Fd_C"/>
</dbReference>
<geneLocation type="plasmid" evidence="13 14">
    <name>pAtK84c</name>
</geneLocation>
<dbReference type="KEGG" id="ara:Arad_12331"/>
<dbReference type="EMBL" id="CP000631">
    <property type="protein sequence ID" value="ACM31323.1"/>
    <property type="molecule type" value="Genomic_DNA"/>
</dbReference>
<accession>B9JQA4</accession>
<keyword evidence="6 11" id="KW-0677">Repeat</keyword>
<evidence type="ECO:0000256" key="5">
    <source>
        <dbReference type="ARBA" id="ARBA00022723"/>
    </source>
</evidence>
<dbReference type="RefSeq" id="WP_012653315.1">
    <property type="nucleotide sequence ID" value="NC_011987.1"/>
</dbReference>
<dbReference type="GO" id="GO:0046872">
    <property type="term" value="F:metal ion binding"/>
    <property type="evidence" value="ECO:0007669"/>
    <property type="project" value="UniProtKB-KW"/>
</dbReference>
<evidence type="ECO:0000256" key="7">
    <source>
        <dbReference type="ARBA" id="ARBA00022982"/>
    </source>
</evidence>
<keyword evidence="4 11" id="KW-0004">4Fe-4S</keyword>
<dbReference type="NCBIfam" id="NF045490">
    <property type="entry name" value="FdxA_Protbact"/>
    <property type="match status" value="1"/>
</dbReference>
<keyword evidence="5 11" id="KW-0479">Metal-binding</keyword>
<gene>
    <name evidence="13" type="ordered locus">Arad_12331</name>
</gene>
<evidence type="ECO:0000256" key="1">
    <source>
        <dbReference type="ARBA" id="ARBA00001927"/>
    </source>
</evidence>
<evidence type="ECO:0000256" key="2">
    <source>
        <dbReference type="ARBA" id="ARBA00001966"/>
    </source>
</evidence>
<dbReference type="SUPFAM" id="SSF54862">
    <property type="entry name" value="4Fe-4S ferredoxins"/>
    <property type="match status" value="1"/>
</dbReference>
<organism evidence="13 14">
    <name type="scientific">Rhizobium rhizogenes (strain K84 / ATCC BAA-868)</name>
    <name type="common">Agrobacterium radiobacter</name>
    <dbReference type="NCBI Taxonomy" id="311403"/>
    <lineage>
        <taxon>Bacteria</taxon>
        <taxon>Pseudomonadati</taxon>
        <taxon>Pseudomonadota</taxon>
        <taxon>Alphaproteobacteria</taxon>
        <taxon>Hyphomicrobiales</taxon>
        <taxon>Rhizobiaceae</taxon>
        <taxon>Rhizobium/Agrobacterium group</taxon>
        <taxon>Rhizobium</taxon>
    </lineage>
</organism>
<comment type="cofactor">
    <cofactor evidence="2 11">
        <name>[4Fe-4S] cluster</name>
        <dbReference type="ChEBI" id="CHEBI:49883"/>
    </cofactor>
</comment>
<evidence type="ECO:0000256" key="11">
    <source>
        <dbReference type="RuleBase" id="RU364098"/>
    </source>
</evidence>
<keyword evidence="7 11" id="KW-0249">Electron transport</keyword>
<evidence type="ECO:0000313" key="13">
    <source>
        <dbReference type="EMBL" id="ACM31323.1"/>
    </source>
</evidence>
<dbReference type="GO" id="GO:0051538">
    <property type="term" value="F:3 iron, 4 sulfur cluster binding"/>
    <property type="evidence" value="ECO:0007669"/>
    <property type="project" value="UniProtKB-KW"/>
</dbReference>
<feature type="domain" description="4Fe-4S ferredoxin-type" evidence="12">
    <location>
        <begin position="31"/>
        <end position="60"/>
    </location>
</feature>
<dbReference type="InterPro" id="IPR000813">
    <property type="entry name" value="7Fe_ferredoxin"/>
</dbReference>
<keyword evidence="13" id="KW-0614">Plasmid</keyword>
<dbReference type="PROSITE" id="PS51379">
    <property type="entry name" value="4FE4S_FER_2"/>
    <property type="match status" value="2"/>
</dbReference>
<dbReference type="GO" id="GO:0009055">
    <property type="term" value="F:electron transfer activity"/>
    <property type="evidence" value="ECO:0007669"/>
    <property type="project" value="InterPro"/>
</dbReference>